<protein>
    <submittedName>
        <fullName evidence="1">Uncharacterized protein</fullName>
    </submittedName>
</protein>
<comment type="caution">
    <text evidence="1">The sequence shown here is derived from an EMBL/GenBank/DDBJ whole genome shotgun (WGS) entry which is preliminary data.</text>
</comment>
<organism evidence="1">
    <name type="scientific">marine sediment metagenome</name>
    <dbReference type="NCBI Taxonomy" id="412755"/>
    <lineage>
        <taxon>unclassified sequences</taxon>
        <taxon>metagenomes</taxon>
        <taxon>ecological metagenomes</taxon>
    </lineage>
</organism>
<gene>
    <name evidence="1" type="ORF">S12H4_14542</name>
</gene>
<sequence length="71" mass="7966">MAKITIKVDPRTGVTYFPREIRKEGFVGQIEGLPNALTFTLIKPGTKLADVEKSLNIILQDIALRRQQGQE</sequence>
<accession>X1RPL2</accession>
<reference evidence="1" key="1">
    <citation type="journal article" date="2014" name="Front. Microbiol.">
        <title>High frequency of phylogenetically diverse reductive dehalogenase-homologous genes in deep subseafloor sedimentary metagenomes.</title>
        <authorList>
            <person name="Kawai M."/>
            <person name="Futagami T."/>
            <person name="Toyoda A."/>
            <person name="Takaki Y."/>
            <person name="Nishi S."/>
            <person name="Hori S."/>
            <person name="Arai W."/>
            <person name="Tsubouchi T."/>
            <person name="Morono Y."/>
            <person name="Uchiyama I."/>
            <person name="Ito T."/>
            <person name="Fujiyama A."/>
            <person name="Inagaki F."/>
            <person name="Takami H."/>
        </authorList>
    </citation>
    <scope>NUCLEOTIDE SEQUENCE</scope>
    <source>
        <strain evidence="1">Expedition CK06-06</strain>
    </source>
</reference>
<evidence type="ECO:0000313" key="1">
    <source>
        <dbReference type="EMBL" id="GAI82682.1"/>
    </source>
</evidence>
<name>X1RPL2_9ZZZZ</name>
<dbReference type="EMBL" id="BARW01006931">
    <property type="protein sequence ID" value="GAI82682.1"/>
    <property type="molecule type" value="Genomic_DNA"/>
</dbReference>
<proteinExistence type="predicted"/>
<dbReference type="AlphaFoldDB" id="X1RPL2"/>